<reference evidence="1 2" key="1">
    <citation type="submission" date="2018-12" db="EMBL/GenBank/DDBJ databases">
        <authorList>
            <consortium name="Pathogen Informatics"/>
        </authorList>
    </citation>
    <scope>NUCLEOTIDE SEQUENCE [LARGE SCALE GENOMIC DNA]</scope>
    <source>
        <strain evidence="1 2">NCTC9695</strain>
    </source>
</reference>
<evidence type="ECO:0000313" key="1">
    <source>
        <dbReference type="EMBL" id="VEB44509.1"/>
    </source>
</evidence>
<proteinExistence type="predicted"/>
<dbReference type="EMBL" id="LR134182">
    <property type="protein sequence ID" value="VEB44509.1"/>
    <property type="molecule type" value="Genomic_DNA"/>
</dbReference>
<organism evidence="1 2">
    <name type="scientific">Chromobacterium violaceum</name>
    <dbReference type="NCBI Taxonomy" id="536"/>
    <lineage>
        <taxon>Bacteria</taxon>
        <taxon>Pseudomonadati</taxon>
        <taxon>Pseudomonadota</taxon>
        <taxon>Betaproteobacteria</taxon>
        <taxon>Neisseriales</taxon>
        <taxon>Chromobacteriaceae</taxon>
        <taxon>Chromobacterium</taxon>
    </lineage>
</organism>
<sequence length="53" mass="5872">MRLGYVSNFLDSDMGTVDTWEYSSNDLGLGIFTRDATRLANSVRYDLPAVVPA</sequence>
<gene>
    <name evidence="1" type="ORF">NCTC9695_04999</name>
</gene>
<protein>
    <submittedName>
        <fullName evidence="1">Uncharacterized protein</fullName>
    </submittedName>
</protein>
<accession>A0A3S4JZX9</accession>
<dbReference type="AlphaFoldDB" id="A0A3S4JZX9"/>
<name>A0A3S4JZX9_CHRVL</name>
<dbReference type="Proteomes" id="UP000275777">
    <property type="component" value="Chromosome"/>
</dbReference>
<evidence type="ECO:0000313" key="2">
    <source>
        <dbReference type="Proteomes" id="UP000275777"/>
    </source>
</evidence>